<evidence type="ECO:0000313" key="10">
    <source>
        <dbReference type="Proteomes" id="UP000799428"/>
    </source>
</evidence>
<feature type="transmembrane region" description="Helical" evidence="7">
    <location>
        <begin position="211"/>
        <end position="230"/>
    </location>
</feature>
<evidence type="ECO:0000256" key="1">
    <source>
        <dbReference type="ARBA" id="ARBA00004141"/>
    </source>
</evidence>
<evidence type="ECO:0000313" key="9">
    <source>
        <dbReference type="EMBL" id="KAF2715556.1"/>
    </source>
</evidence>
<dbReference type="Gene3D" id="1.20.1250.20">
    <property type="entry name" value="MFS general substrate transporter like domains"/>
    <property type="match status" value="1"/>
</dbReference>
<dbReference type="OrthoDB" id="6133115at2759"/>
<keyword evidence="5 7" id="KW-1133">Transmembrane helix</keyword>
<feature type="transmembrane region" description="Helical" evidence="7">
    <location>
        <begin position="365"/>
        <end position="388"/>
    </location>
</feature>
<keyword evidence="6 7" id="KW-0472">Membrane</keyword>
<keyword evidence="4 7" id="KW-0812">Transmembrane</keyword>
<keyword evidence="10" id="KW-1185">Reference proteome</keyword>
<feature type="transmembrane region" description="Helical" evidence="7">
    <location>
        <begin position="299"/>
        <end position="321"/>
    </location>
</feature>
<evidence type="ECO:0000259" key="8">
    <source>
        <dbReference type="PROSITE" id="PS50850"/>
    </source>
</evidence>
<dbReference type="FunFam" id="1.20.1250.20:FF:000134">
    <property type="entry name" value="MFS sugar transporter protein"/>
    <property type="match status" value="1"/>
</dbReference>
<dbReference type="InterPro" id="IPR020846">
    <property type="entry name" value="MFS_dom"/>
</dbReference>
<feature type="transmembrane region" description="Helical" evidence="7">
    <location>
        <begin position="449"/>
        <end position="468"/>
    </location>
</feature>
<evidence type="ECO:0000256" key="7">
    <source>
        <dbReference type="SAM" id="Phobius"/>
    </source>
</evidence>
<evidence type="ECO:0000256" key="4">
    <source>
        <dbReference type="ARBA" id="ARBA00022692"/>
    </source>
</evidence>
<accession>A0A6G1KRN6</accession>
<feature type="transmembrane region" description="Helical" evidence="7">
    <location>
        <begin position="96"/>
        <end position="115"/>
    </location>
</feature>
<keyword evidence="3" id="KW-0813">Transport</keyword>
<dbReference type="AlphaFoldDB" id="A0A6G1KRN6"/>
<feature type="transmembrane region" description="Helical" evidence="7">
    <location>
        <begin position="122"/>
        <end position="143"/>
    </location>
</feature>
<dbReference type="InterPro" id="IPR036259">
    <property type="entry name" value="MFS_trans_sf"/>
</dbReference>
<comment type="subcellular location">
    <subcellularLocation>
        <location evidence="1">Membrane</location>
        <topology evidence="1">Multi-pass membrane protein</topology>
    </subcellularLocation>
</comment>
<protein>
    <submittedName>
        <fullName evidence="9">Hexose transporter</fullName>
    </submittedName>
</protein>
<reference evidence="9" key="1">
    <citation type="journal article" date="2020" name="Stud. Mycol.">
        <title>101 Dothideomycetes genomes: a test case for predicting lifestyles and emergence of pathogens.</title>
        <authorList>
            <person name="Haridas S."/>
            <person name="Albert R."/>
            <person name="Binder M."/>
            <person name="Bloem J."/>
            <person name="Labutti K."/>
            <person name="Salamov A."/>
            <person name="Andreopoulos B."/>
            <person name="Baker S."/>
            <person name="Barry K."/>
            <person name="Bills G."/>
            <person name="Bluhm B."/>
            <person name="Cannon C."/>
            <person name="Castanera R."/>
            <person name="Culley D."/>
            <person name="Daum C."/>
            <person name="Ezra D."/>
            <person name="Gonzalez J."/>
            <person name="Henrissat B."/>
            <person name="Kuo A."/>
            <person name="Liang C."/>
            <person name="Lipzen A."/>
            <person name="Lutzoni F."/>
            <person name="Magnuson J."/>
            <person name="Mondo S."/>
            <person name="Nolan M."/>
            <person name="Ohm R."/>
            <person name="Pangilinan J."/>
            <person name="Park H.-J."/>
            <person name="Ramirez L."/>
            <person name="Alfaro M."/>
            <person name="Sun H."/>
            <person name="Tritt A."/>
            <person name="Yoshinaga Y."/>
            <person name="Zwiers L.-H."/>
            <person name="Turgeon B."/>
            <person name="Goodwin S."/>
            <person name="Spatafora J."/>
            <person name="Crous P."/>
            <person name="Grigoriev I."/>
        </authorList>
    </citation>
    <scope>NUCLEOTIDE SEQUENCE</scope>
    <source>
        <strain evidence="9">CBS 279.74</strain>
    </source>
</reference>
<proteinExistence type="inferred from homology"/>
<dbReference type="GO" id="GO:0016020">
    <property type="term" value="C:membrane"/>
    <property type="evidence" value="ECO:0007669"/>
    <property type="project" value="UniProtKB-SubCell"/>
</dbReference>
<evidence type="ECO:0000256" key="6">
    <source>
        <dbReference type="ARBA" id="ARBA00023136"/>
    </source>
</evidence>
<dbReference type="PROSITE" id="PS00217">
    <property type="entry name" value="SUGAR_TRANSPORT_2"/>
    <property type="match status" value="1"/>
</dbReference>
<dbReference type="SUPFAM" id="SSF103473">
    <property type="entry name" value="MFS general substrate transporter"/>
    <property type="match status" value="1"/>
</dbReference>
<feature type="transmembrane region" description="Helical" evidence="7">
    <location>
        <begin position="50"/>
        <end position="76"/>
    </location>
</feature>
<feature type="transmembrane region" description="Helical" evidence="7">
    <location>
        <begin position="341"/>
        <end position="358"/>
    </location>
</feature>
<dbReference type="Proteomes" id="UP000799428">
    <property type="component" value="Unassembled WGS sequence"/>
</dbReference>
<evidence type="ECO:0000256" key="2">
    <source>
        <dbReference type="ARBA" id="ARBA00010992"/>
    </source>
</evidence>
<feature type="domain" description="Major facilitator superfamily (MFS) profile" evidence="8">
    <location>
        <begin position="52"/>
        <end position="482"/>
    </location>
</feature>
<feature type="transmembrane region" description="Helical" evidence="7">
    <location>
        <begin position="149"/>
        <end position="170"/>
    </location>
</feature>
<evidence type="ECO:0000256" key="3">
    <source>
        <dbReference type="ARBA" id="ARBA00022448"/>
    </source>
</evidence>
<dbReference type="InterPro" id="IPR050360">
    <property type="entry name" value="MFS_Sugar_Transporters"/>
</dbReference>
<dbReference type="PANTHER" id="PTHR48022">
    <property type="entry name" value="PLASTIDIC GLUCOSE TRANSPORTER 4"/>
    <property type="match status" value="1"/>
</dbReference>
<sequence length="482" mass="52627">MGKLDNITTDNASIAQGESEAIEPSGLSAAPNTRRHVSRFVPRNPRTNNILFFLLAAFQAIQNGYTASVMNALNILPSYTEYFTLNTQTLALNTSALWVGGIVSGFVAGSFCDWAGRKQTMLWSALLCIVGEVLQGCAHNVGMFVASRIIIGFAIGVANVGASTFLAEIVEMQWRAFVLGFFWSGWFMGSLIAAGVTYGTKNIQSTWAWRAPSLIQIATSVLCIIILPFVPESPRWLVYQDRTDDALEVLAVAHAWGDTTNQVVVTEFREITETLNFEKLNGSVSPLEVIRTPGNRKRILLCLSAAIFSMTMGNNIATYFLGTMLTTAGVTDLDSQLQVNIILSAWSLVCSLVGTLYSDKLGRRLLGIISTTLATVFLFLVGGFSALYGDGKNTSGSYATVARYLNPGVQVVLMFLFMGAYSFGWTPLTMMYPVEVLNYSTRATGMGMYTFWANGIGLLITFAFPFSFEAIGKYSSFCPFLR</sequence>
<dbReference type="EMBL" id="MU005764">
    <property type="protein sequence ID" value="KAF2715556.1"/>
    <property type="molecule type" value="Genomic_DNA"/>
</dbReference>
<feature type="transmembrane region" description="Helical" evidence="7">
    <location>
        <begin position="408"/>
        <end position="428"/>
    </location>
</feature>
<evidence type="ECO:0000256" key="5">
    <source>
        <dbReference type="ARBA" id="ARBA00022989"/>
    </source>
</evidence>
<dbReference type="Pfam" id="PF00083">
    <property type="entry name" value="Sugar_tr"/>
    <property type="match status" value="1"/>
</dbReference>
<dbReference type="InterPro" id="IPR005828">
    <property type="entry name" value="MFS_sugar_transport-like"/>
</dbReference>
<organism evidence="9 10">
    <name type="scientific">Pleomassaria siparia CBS 279.74</name>
    <dbReference type="NCBI Taxonomy" id="1314801"/>
    <lineage>
        <taxon>Eukaryota</taxon>
        <taxon>Fungi</taxon>
        <taxon>Dikarya</taxon>
        <taxon>Ascomycota</taxon>
        <taxon>Pezizomycotina</taxon>
        <taxon>Dothideomycetes</taxon>
        <taxon>Pleosporomycetidae</taxon>
        <taxon>Pleosporales</taxon>
        <taxon>Pleomassariaceae</taxon>
        <taxon>Pleomassaria</taxon>
    </lineage>
</organism>
<name>A0A6G1KRN6_9PLEO</name>
<dbReference type="PANTHER" id="PTHR48022:SF31">
    <property type="entry name" value="HEXOSE TRANSPORTER"/>
    <property type="match status" value="1"/>
</dbReference>
<dbReference type="PROSITE" id="PS50850">
    <property type="entry name" value="MFS"/>
    <property type="match status" value="1"/>
</dbReference>
<comment type="similarity">
    <text evidence="2">Belongs to the major facilitator superfamily. Sugar transporter (TC 2.A.1.1) family.</text>
</comment>
<dbReference type="InterPro" id="IPR005829">
    <property type="entry name" value="Sugar_transporter_CS"/>
</dbReference>
<gene>
    <name evidence="9" type="ORF">K504DRAFT_366739</name>
</gene>
<dbReference type="GO" id="GO:0005351">
    <property type="term" value="F:carbohydrate:proton symporter activity"/>
    <property type="evidence" value="ECO:0007669"/>
    <property type="project" value="TreeGrafter"/>
</dbReference>
<feature type="transmembrane region" description="Helical" evidence="7">
    <location>
        <begin position="177"/>
        <end position="199"/>
    </location>
</feature>